<keyword evidence="2" id="KW-1133">Transmembrane helix</keyword>
<dbReference type="RefSeq" id="WP_114296412.1">
    <property type="nucleotide sequence ID" value="NZ_QPJT01000003.1"/>
</dbReference>
<dbReference type="EMBL" id="QPJT01000003">
    <property type="protein sequence ID" value="RCX19340.1"/>
    <property type="molecule type" value="Genomic_DNA"/>
</dbReference>
<dbReference type="OrthoDB" id="2081411at2"/>
<keyword evidence="4" id="KW-1185">Reference proteome</keyword>
<protein>
    <submittedName>
        <fullName evidence="3">Uncharacterized protein</fullName>
    </submittedName>
</protein>
<keyword evidence="2" id="KW-0812">Transmembrane</keyword>
<evidence type="ECO:0000256" key="1">
    <source>
        <dbReference type="SAM" id="MobiDB-lite"/>
    </source>
</evidence>
<feature type="transmembrane region" description="Helical" evidence="2">
    <location>
        <begin position="48"/>
        <end position="68"/>
    </location>
</feature>
<evidence type="ECO:0000256" key="2">
    <source>
        <dbReference type="SAM" id="Phobius"/>
    </source>
</evidence>
<comment type="caution">
    <text evidence="3">The sequence shown here is derived from an EMBL/GenBank/DDBJ whole genome shotgun (WGS) entry which is preliminary data.</text>
</comment>
<feature type="region of interest" description="Disordered" evidence="1">
    <location>
        <begin position="313"/>
        <end position="346"/>
    </location>
</feature>
<evidence type="ECO:0000313" key="4">
    <source>
        <dbReference type="Proteomes" id="UP000253034"/>
    </source>
</evidence>
<proteinExistence type="predicted"/>
<feature type="compositionally biased region" description="Polar residues" evidence="1">
    <location>
        <begin position="337"/>
        <end position="346"/>
    </location>
</feature>
<sequence>MKKEDIKKSFDNIEPNDHTVQRMLNQILNHSEKSREVRWTKFMKINKAVLVLTMVLVVAGGSLLYHLVFNNGAESPARDGRFTESDLSLREPGMILEMKDQFQIGNKHYIILSEALQLEFGLPGKIDESDIGDRIATISTSVDKTLIGLDVFDYLPAGGKAVVAVKKENRFILFKFYAFDSYLNNQDEDTGEYLKLYGIYSSEDIAKIQFIGYSDKAKMEDRVDIISEITDSGKIDEFYGYYSVIENSSKKYFDRLLNYKSSYHGEQYQAPKQDEIPPDYAGILPLTDLPEGEISAAASDAPKDEENSAAIYKAEDLPDTPASNSGSDNIPVKGEEGSTSVSSGFSGMTGSAGDALNNQVTIRIYNQKGLYYESIYYPNIGFISRHEVNEAFESFLKDYISR</sequence>
<accession>A0A369BCR4</accession>
<gene>
    <name evidence="3" type="ORF">DFR58_10385</name>
</gene>
<name>A0A369BCR4_9FIRM</name>
<reference evidence="3 4" key="1">
    <citation type="submission" date="2018-07" db="EMBL/GenBank/DDBJ databases">
        <title>Genomic Encyclopedia of Type Strains, Phase IV (KMG-IV): sequencing the most valuable type-strain genomes for metagenomic binning, comparative biology and taxonomic classification.</title>
        <authorList>
            <person name="Goeker M."/>
        </authorList>
    </citation>
    <scope>NUCLEOTIDE SEQUENCE [LARGE SCALE GENOMIC DNA]</scope>
    <source>
        <strain evidence="3 4">DSM 27016</strain>
    </source>
</reference>
<dbReference type="Proteomes" id="UP000253034">
    <property type="component" value="Unassembled WGS sequence"/>
</dbReference>
<evidence type="ECO:0000313" key="3">
    <source>
        <dbReference type="EMBL" id="RCX19340.1"/>
    </source>
</evidence>
<keyword evidence="2" id="KW-0472">Membrane</keyword>
<dbReference type="AlphaFoldDB" id="A0A369BCR4"/>
<organism evidence="3 4">
    <name type="scientific">Anaerobacterium chartisolvens</name>
    <dbReference type="NCBI Taxonomy" id="1297424"/>
    <lineage>
        <taxon>Bacteria</taxon>
        <taxon>Bacillati</taxon>
        <taxon>Bacillota</taxon>
        <taxon>Clostridia</taxon>
        <taxon>Eubacteriales</taxon>
        <taxon>Oscillospiraceae</taxon>
        <taxon>Anaerobacterium</taxon>
    </lineage>
</organism>